<sequence>MLNPVGRVEHRLLKVTQGNAVSAVRFNNVEVLTSRLRGRCCGRMTRE</sequence>
<protein>
    <submittedName>
        <fullName evidence="1">Uncharacterized protein</fullName>
    </submittedName>
</protein>
<dbReference type="AlphaFoldDB" id="A0A0E9S1C3"/>
<accession>A0A0E9S1C3</accession>
<proteinExistence type="predicted"/>
<dbReference type="EMBL" id="GBXM01073575">
    <property type="protein sequence ID" value="JAH35002.1"/>
    <property type="molecule type" value="Transcribed_RNA"/>
</dbReference>
<organism evidence="1">
    <name type="scientific">Anguilla anguilla</name>
    <name type="common">European freshwater eel</name>
    <name type="synonym">Muraena anguilla</name>
    <dbReference type="NCBI Taxonomy" id="7936"/>
    <lineage>
        <taxon>Eukaryota</taxon>
        <taxon>Metazoa</taxon>
        <taxon>Chordata</taxon>
        <taxon>Craniata</taxon>
        <taxon>Vertebrata</taxon>
        <taxon>Euteleostomi</taxon>
        <taxon>Actinopterygii</taxon>
        <taxon>Neopterygii</taxon>
        <taxon>Teleostei</taxon>
        <taxon>Anguilliformes</taxon>
        <taxon>Anguillidae</taxon>
        <taxon>Anguilla</taxon>
    </lineage>
</organism>
<reference evidence="1" key="1">
    <citation type="submission" date="2014-11" db="EMBL/GenBank/DDBJ databases">
        <authorList>
            <person name="Amaro Gonzalez C."/>
        </authorList>
    </citation>
    <scope>NUCLEOTIDE SEQUENCE</scope>
</reference>
<name>A0A0E9S1C3_ANGAN</name>
<reference evidence="1" key="2">
    <citation type="journal article" date="2015" name="Fish Shellfish Immunol.">
        <title>Early steps in the European eel (Anguilla anguilla)-Vibrio vulnificus interaction in the gills: Role of the RtxA13 toxin.</title>
        <authorList>
            <person name="Callol A."/>
            <person name="Pajuelo D."/>
            <person name="Ebbesson L."/>
            <person name="Teles M."/>
            <person name="MacKenzie S."/>
            <person name="Amaro C."/>
        </authorList>
    </citation>
    <scope>NUCLEOTIDE SEQUENCE</scope>
</reference>
<evidence type="ECO:0000313" key="1">
    <source>
        <dbReference type="EMBL" id="JAH35002.1"/>
    </source>
</evidence>